<comment type="caution">
    <text evidence="2">The sequence shown here is derived from an EMBL/GenBank/DDBJ whole genome shotgun (WGS) entry which is preliminary data.</text>
</comment>
<name>A0A1U7I7Y7_9CYAN</name>
<dbReference type="OrthoDB" id="464286at2"/>
<protein>
    <submittedName>
        <fullName evidence="2">Uncharacterized protein</fullName>
    </submittedName>
</protein>
<accession>A0A1U7I7Y7</accession>
<evidence type="ECO:0000256" key="1">
    <source>
        <dbReference type="SAM" id="Coils"/>
    </source>
</evidence>
<dbReference type="AlphaFoldDB" id="A0A1U7I7Y7"/>
<reference evidence="2 3" key="1">
    <citation type="submission" date="2016-11" db="EMBL/GenBank/DDBJ databases">
        <title>Draft Genome Sequences of Nine Cyanobacterial Strains from Diverse Habitats.</title>
        <authorList>
            <person name="Zhu T."/>
            <person name="Hou S."/>
            <person name="Lu X."/>
            <person name="Hess W.R."/>
        </authorList>
    </citation>
    <scope>NUCLEOTIDE SEQUENCE [LARGE SCALE GENOMIC DNA]</scope>
    <source>
        <strain evidence="2 3">IAM M-71</strain>
    </source>
</reference>
<evidence type="ECO:0000313" key="3">
    <source>
        <dbReference type="Proteomes" id="UP000185860"/>
    </source>
</evidence>
<dbReference type="Proteomes" id="UP000185860">
    <property type="component" value="Unassembled WGS sequence"/>
</dbReference>
<dbReference type="RefSeq" id="WP_073596362.1">
    <property type="nucleotide sequence ID" value="NZ_MRCE01000038.1"/>
</dbReference>
<sequence length="189" mass="21571">MDIAARIAALYQQIEQIFSEGEVAAPNTWISSFVVPKPGGKHYTYYRLMEAAPKSRSSGKKKAAKMKRYLGIRKSPKYKRAQAAIARRNQIQVLTRRIKQLELLALKEEEQKAAATSTHSAVSGGYPTGSITRPPLTNQPTVWQWQQLQQELNRLKEHTQQLVEALNQERRFREAMIQEIERLKAAVGR</sequence>
<dbReference type="EMBL" id="MRCE01000038">
    <property type="protein sequence ID" value="OKH32558.1"/>
    <property type="molecule type" value="Genomic_DNA"/>
</dbReference>
<gene>
    <name evidence="2" type="ORF">NIES2119_25815</name>
</gene>
<feature type="coiled-coil region" evidence="1">
    <location>
        <begin position="145"/>
        <end position="183"/>
    </location>
</feature>
<organism evidence="2 3">
    <name type="scientific">[Phormidium ambiguum] IAM M-71</name>
    <dbReference type="NCBI Taxonomy" id="454136"/>
    <lineage>
        <taxon>Bacteria</taxon>
        <taxon>Bacillati</taxon>
        <taxon>Cyanobacteriota</taxon>
        <taxon>Cyanophyceae</taxon>
        <taxon>Oscillatoriophycideae</taxon>
        <taxon>Aerosakkonematales</taxon>
        <taxon>Aerosakkonemataceae</taxon>
        <taxon>Floridanema</taxon>
    </lineage>
</organism>
<keyword evidence="1" id="KW-0175">Coiled coil</keyword>
<proteinExistence type="predicted"/>
<evidence type="ECO:0000313" key="2">
    <source>
        <dbReference type="EMBL" id="OKH32558.1"/>
    </source>
</evidence>